<dbReference type="InterPro" id="IPR015911">
    <property type="entry name" value="Phosphoglycerate_kinase_CS"/>
</dbReference>
<evidence type="ECO:0000313" key="9">
    <source>
        <dbReference type="EMBL" id="CAB4903328.1"/>
    </source>
</evidence>
<keyword evidence="8" id="KW-0067">ATP-binding</keyword>
<keyword evidence="5" id="KW-0808">Transferase</keyword>
<evidence type="ECO:0000256" key="2">
    <source>
        <dbReference type="ARBA" id="ARBA00008982"/>
    </source>
</evidence>
<dbReference type="InterPro" id="IPR015824">
    <property type="entry name" value="Phosphoglycerate_kinase_N"/>
</dbReference>
<dbReference type="EC" id="2.7.2.3" evidence="4"/>
<dbReference type="Gene3D" id="3.40.50.1260">
    <property type="entry name" value="Phosphoglycerate kinase, N-terminal domain"/>
    <property type="match status" value="2"/>
</dbReference>
<dbReference type="GO" id="GO:0043531">
    <property type="term" value="F:ADP binding"/>
    <property type="evidence" value="ECO:0007669"/>
    <property type="project" value="TreeGrafter"/>
</dbReference>
<dbReference type="GO" id="GO:0004618">
    <property type="term" value="F:phosphoglycerate kinase activity"/>
    <property type="evidence" value="ECO:0007669"/>
    <property type="project" value="UniProtKB-EC"/>
</dbReference>
<dbReference type="SUPFAM" id="SSF53748">
    <property type="entry name" value="Phosphoglycerate kinase"/>
    <property type="match status" value="1"/>
</dbReference>
<dbReference type="FunFam" id="3.40.50.1260:FF:000003">
    <property type="entry name" value="Phosphoglycerate kinase"/>
    <property type="match status" value="1"/>
</dbReference>
<keyword evidence="6" id="KW-0547">Nucleotide-binding</keyword>
<comment type="catalytic activity">
    <reaction evidence="1">
        <text>(2R)-3-phosphoglycerate + ATP = (2R)-3-phospho-glyceroyl phosphate + ADP</text>
        <dbReference type="Rhea" id="RHEA:14801"/>
        <dbReference type="ChEBI" id="CHEBI:30616"/>
        <dbReference type="ChEBI" id="CHEBI:57604"/>
        <dbReference type="ChEBI" id="CHEBI:58272"/>
        <dbReference type="ChEBI" id="CHEBI:456216"/>
        <dbReference type="EC" id="2.7.2.3"/>
    </reaction>
</comment>
<evidence type="ECO:0000256" key="1">
    <source>
        <dbReference type="ARBA" id="ARBA00000642"/>
    </source>
</evidence>
<dbReference type="InterPro" id="IPR036043">
    <property type="entry name" value="Phosphoglycerate_kinase_sf"/>
</dbReference>
<evidence type="ECO:0000256" key="6">
    <source>
        <dbReference type="ARBA" id="ARBA00022741"/>
    </source>
</evidence>
<dbReference type="PANTHER" id="PTHR11406">
    <property type="entry name" value="PHOSPHOGLYCERATE KINASE"/>
    <property type="match status" value="1"/>
</dbReference>
<dbReference type="AlphaFoldDB" id="A0A6J7G9Z4"/>
<dbReference type="PRINTS" id="PR00477">
    <property type="entry name" value="PHGLYCKINASE"/>
</dbReference>
<evidence type="ECO:0000256" key="5">
    <source>
        <dbReference type="ARBA" id="ARBA00022679"/>
    </source>
</evidence>
<dbReference type="Pfam" id="PF00162">
    <property type="entry name" value="PGK"/>
    <property type="match status" value="1"/>
</dbReference>
<accession>A0A6J7G9Z4</accession>
<organism evidence="9">
    <name type="scientific">freshwater metagenome</name>
    <dbReference type="NCBI Taxonomy" id="449393"/>
    <lineage>
        <taxon>unclassified sequences</taxon>
        <taxon>metagenomes</taxon>
        <taxon>ecological metagenomes</taxon>
    </lineage>
</organism>
<dbReference type="GO" id="GO:0005829">
    <property type="term" value="C:cytosol"/>
    <property type="evidence" value="ECO:0007669"/>
    <property type="project" value="TreeGrafter"/>
</dbReference>
<dbReference type="HAMAP" id="MF_00145">
    <property type="entry name" value="Phosphoglyc_kinase"/>
    <property type="match status" value="1"/>
</dbReference>
<dbReference type="PANTHER" id="PTHR11406:SF23">
    <property type="entry name" value="PHOSPHOGLYCERATE KINASE 1, CHLOROPLASTIC-RELATED"/>
    <property type="match status" value="1"/>
</dbReference>
<evidence type="ECO:0000256" key="7">
    <source>
        <dbReference type="ARBA" id="ARBA00022777"/>
    </source>
</evidence>
<evidence type="ECO:0000256" key="3">
    <source>
        <dbReference type="ARBA" id="ARBA00011245"/>
    </source>
</evidence>
<name>A0A6J7G9Z4_9ZZZZ</name>
<protein>
    <recommendedName>
        <fullName evidence="4">phosphoglycerate kinase</fullName>
        <ecNumber evidence="4">2.7.2.3</ecNumber>
    </recommendedName>
</protein>
<reference evidence="9" key="1">
    <citation type="submission" date="2020-05" db="EMBL/GenBank/DDBJ databases">
        <authorList>
            <person name="Chiriac C."/>
            <person name="Salcher M."/>
            <person name="Ghai R."/>
            <person name="Kavagutti S V."/>
        </authorList>
    </citation>
    <scope>NUCLEOTIDE SEQUENCE</scope>
</reference>
<dbReference type="InterPro" id="IPR001576">
    <property type="entry name" value="Phosphoglycerate_kinase"/>
</dbReference>
<proteinExistence type="inferred from homology"/>
<dbReference type="PROSITE" id="PS00111">
    <property type="entry name" value="PGLYCERATE_KINASE"/>
    <property type="match status" value="1"/>
</dbReference>
<comment type="similarity">
    <text evidence="2">Belongs to the phosphoglycerate kinase family.</text>
</comment>
<dbReference type="GO" id="GO:0006096">
    <property type="term" value="P:glycolytic process"/>
    <property type="evidence" value="ECO:0007669"/>
    <property type="project" value="InterPro"/>
</dbReference>
<dbReference type="FunFam" id="3.40.50.1260:FF:000006">
    <property type="entry name" value="Phosphoglycerate kinase"/>
    <property type="match status" value="1"/>
</dbReference>
<evidence type="ECO:0000256" key="8">
    <source>
        <dbReference type="ARBA" id="ARBA00022840"/>
    </source>
</evidence>
<sequence>MRSLADLDVTGRVVLLRSDLNVPLRDGVHGPEVADDTRIRASVATIQNLRTRGARVVVISHLGRPKGGPDPKYSLTPVAARLGELLGLSVLVAADIPQARTMAAALSDGDVMCLENIRFDPRETSKDPAVRQELAGELSSIGELFVSDGFGVEHREQASVSDIARLLPSAPGLLVQTEVDVFTKLLENPERPYVVVLGGSKVSDKLAVIGKLLEHVDHLLIGGGMAFTFLAAQGYEVGRSLLETDQIETVRGFLAAAKGRGVDLRLPVDLVISEKFAGGVETRVVPADAVPTGWMGLDIGPATIAEFESVISQARTVVWNGPMGVFEIAEFSRGTQLVGEAIAACPGMTVVGGGDSAAAVAMFGIEGFSHVSTGGGASLEFLEGKALPGLVALENSL</sequence>
<dbReference type="CDD" id="cd00318">
    <property type="entry name" value="Phosphoglycerate_kinase"/>
    <property type="match status" value="1"/>
</dbReference>
<dbReference type="PIRSF" id="PIRSF000724">
    <property type="entry name" value="Pgk"/>
    <property type="match status" value="1"/>
</dbReference>
<evidence type="ECO:0000256" key="4">
    <source>
        <dbReference type="ARBA" id="ARBA00013061"/>
    </source>
</evidence>
<dbReference type="GO" id="GO:0005524">
    <property type="term" value="F:ATP binding"/>
    <property type="evidence" value="ECO:0007669"/>
    <property type="project" value="UniProtKB-KW"/>
</dbReference>
<dbReference type="EMBL" id="CAFBMR010000004">
    <property type="protein sequence ID" value="CAB4903328.1"/>
    <property type="molecule type" value="Genomic_DNA"/>
</dbReference>
<gene>
    <name evidence="9" type="ORF">UFOPK3610_00261</name>
</gene>
<keyword evidence="7" id="KW-0418">Kinase</keyword>
<dbReference type="GO" id="GO:0006094">
    <property type="term" value="P:gluconeogenesis"/>
    <property type="evidence" value="ECO:0007669"/>
    <property type="project" value="TreeGrafter"/>
</dbReference>
<comment type="subunit">
    <text evidence="3">Monomer.</text>
</comment>